<protein>
    <recommendedName>
        <fullName evidence="1">Retrotransposon gag domain-containing protein</fullName>
    </recommendedName>
</protein>
<organism evidence="2 3">
    <name type="scientific">Solanum verrucosum</name>
    <dbReference type="NCBI Taxonomy" id="315347"/>
    <lineage>
        <taxon>Eukaryota</taxon>
        <taxon>Viridiplantae</taxon>
        <taxon>Streptophyta</taxon>
        <taxon>Embryophyta</taxon>
        <taxon>Tracheophyta</taxon>
        <taxon>Spermatophyta</taxon>
        <taxon>Magnoliopsida</taxon>
        <taxon>eudicotyledons</taxon>
        <taxon>Gunneridae</taxon>
        <taxon>Pentapetalae</taxon>
        <taxon>asterids</taxon>
        <taxon>lamiids</taxon>
        <taxon>Solanales</taxon>
        <taxon>Solanaceae</taxon>
        <taxon>Solanoideae</taxon>
        <taxon>Solaneae</taxon>
        <taxon>Solanum</taxon>
    </lineage>
</organism>
<dbReference type="EMBL" id="CP133616">
    <property type="protein sequence ID" value="WMV29929.1"/>
    <property type="molecule type" value="Genomic_DNA"/>
</dbReference>
<name>A0AAF0R1M1_SOLVR</name>
<dbReference type="InterPro" id="IPR005162">
    <property type="entry name" value="Retrotrans_gag_dom"/>
</dbReference>
<dbReference type="Proteomes" id="UP001234989">
    <property type="component" value="Chromosome 5"/>
</dbReference>
<proteinExistence type="predicted"/>
<keyword evidence="3" id="KW-1185">Reference proteome</keyword>
<gene>
    <name evidence="2" type="ORF">MTR67_023314</name>
</gene>
<feature type="domain" description="Retrotransposon gag" evidence="1">
    <location>
        <begin position="54"/>
        <end position="119"/>
    </location>
</feature>
<evidence type="ECO:0000313" key="3">
    <source>
        <dbReference type="Proteomes" id="UP001234989"/>
    </source>
</evidence>
<dbReference type="Pfam" id="PF03732">
    <property type="entry name" value="Retrotrans_gag"/>
    <property type="match status" value="1"/>
</dbReference>
<evidence type="ECO:0000259" key="1">
    <source>
        <dbReference type="Pfam" id="PF03732"/>
    </source>
</evidence>
<sequence length="129" mass="14844">MTAQANREVVAPMNPRVGTMVTRVRDFIRMNPLEFHGSNVEEDPQEFIDEVYKEKFKVAFLDRFFPLEIRAAKVLEFINLHQGDLSVKEYVLKFMKLSKYAQTMVVDPRSRMSKFVSGASDLVGLGVVR</sequence>
<dbReference type="AlphaFoldDB" id="A0AAF0R1M1"/>
<evidence type="ECO:0000313" key="2">
    <source>
        <dbReference type="EMBL" id="WMV29929.1"/>
    </source>
</evidence>
<accession>A0AAF0R1M1</accession>
<reference evidence="2" key="1">
    <citation type="submission" date="2023-08" db="EMBL/GenBank/DDBJ databases">
        <title>A de novo genome assembly of Solanum verrucosum Schlechtendal, a Mexican diploid species geographically isolated from the other diploid A-genome species in potato relatives.</title>
        <authorList>
            <person name="Hosaka K."/>
        </authorList>
    </citation>
    <scope>NUCLEOTIDE SEQUENCE</scope>
    <source>
        <tissue evidence="2">Young leaves</tissue>
    </source>
</reference>